<evidence type="ECO:0000313" key="4">
    <source>
        <dbReference type="Proteomes" id="UP000886723"/>
    </source>
</evidence>
<dbReference type="InterPro" id="IPR025277">
    <property type="entry name" value="Apiosidase-like_cat_dom"/>
</dbReference>
<dbReference type="EMBL" id="DVON01000108">
    <property type="protein sequence ID" value="HIV12494.1"/>
    <property type="molecule type" value="Genomic_DNA"/>
</dbReference>
<dbReference type="AlphaFoldDB" id="A0A9D1T655"/>
<dbReference type="Pfam" id="PF13204">
    <property type="entry name" value="Apiosidase"/>
    <property type="match status" value="1"/>
</dbReference>
<dbReference type="Proteomes" id="UP000886723">
    <property type="component" value="Unassembled WGS sequence"/>
</dbReference>
<evidence type="ECO:0000313" key="3">
    <source>
        <dbReference type="EMBL" id="HIV12494.1"/>
    </source>
</evidence>
<reference evidence="3" key="2">
    <citation type="journal article" date="2021" name="PeerJ">
        <title>Extensive microbial diversity within the chicken gut microbiome revealed by metagenomics and culture.</title>
        <authorList>
            <person name="Gilroy R."/>
            <person name="Ravi A."/>
            <person name="Getino M."/>
            <person name="Pursley I."/>
            <person name="Horton D.L."/>
            <person name="Alikhan N.F."/>
            <person name="Baker D."/>
            <person name="Gharbi K."/>
            <person name="Hall N."/>
            <person name="Watson M."/>
            <person name="Adriaenssens E.M."/>
            <person name="Foster-Nyarko E."/>
            <person name="Jarju S."/>
            <person name="Secka A."/>
            <person name="Antonio M."/>
            <person name="Oren A."/>
            <person name="Chaudhuri R.R."/>
            <person name="La Ragione R."/>
            <person name="Hildebrand F."/>
            <person name="Pallen M.J."/>
        </authorList>
    </citation>
    <scope>NUCLEOTIDE SEQUENCE</scope>
    <source>
        <strain evidence="3">ChiBcec2-4451</strain>
    </source>
</reference>
<dbReference type="Pfam" id="PF12904">
    <property type="entry name" value="Collagen_bind_2"/>
    <property type="match status" value="1"/>
</dbReference>
<comment type="caution">
    <text evidence="3">The sequence shown here is derived from an EMBL/GenBank/DDBJ whole genome shotgun (WGS) entry which is preliminary data.</text>
</comment>
<accession>A0A9D1T655</accession>
<gene>
    <name evidence="3" type="ORF">IAA63_05060</name>
</gene>
<evidence type="ECO:0000259" key="2">
    <source>
        <dbReference type="Pfam" id="PF13204"/>
    </source>
</evidence>
<feature type="domain" description="Putative collagen-binding" evidence="1">
    <location>
        <begin position="348"/>
        <end position="422"/>
    </location>
</feature>
<protein>
    <submittedName>
        <fullName evidence="3">DUF4038 domain-containing protein</fullName>
    </submittedName>
</protein>
<reference evidence="3" key="1">
    <citation type="submission" date="2020-10" db="EMBL/GenBank/DDBJ databases">
        <authorList>
            <person name="Gilroy R."/>
        </authorList>
    </citation>
    <scope>NUCLEOTIDE SEQUENCE</scope>
    <source>
        <strain evidence="3">ChiBcec2-4451</strain>
    </source>
</reference>
<proteinExistence type="predicted"/>
<dbReference type="PANTHER" id="PTHR37836">
    <property type="entry name" value="LMO1036 PROTEIN"/>
    <property type="match status" value="1"/>
</dbReference>
<evidence type="ECO:0000259" key="1">
    <source>
        <dbReference type="Pfam" id="PF12904"/>
    </source>
</evidence>
<dbReference type="InterPro" id="IPR017853">
    <property type="entry name" value="GH"/>
</dbReference>
<organism evidence="3 4">
    <name type="scientific">Candidatus Pullilachnospira stercoravium</name>
    <dbReference type="NCBI Taxonomy" id="2840913"/>
    <lineage>
        <taxon>Bacteria</taxon>
        <taxon>Bacillati</taxon>
        <taxon>Bacillota</taxon>
        <taxon>Clostridia</taxon>
        <taxon>Lachnospirales</taxon>
        <taxon>Lachnospiraceae</taxon>
        <taxon>Lachnospiraceae incertae sedis</taxon>
        <taxon>Candidatus Pullilachnospira</taxon>
    </lineage>
</organism>
<feature type="domain" description="Apiosidase-like catalytic" evidence="2">
    <location>
        <begin position="8"/>
        <end position="334"/>
    </location>
</feature>
<sequence length="426" mass="49525">MRRLQVHKGKRYLQWEDGEPFFYLADTAWELFHRLTRQETEEYFQVRSSQGFHVIQAAVLSELDGICSGNAYGKTPFPIRDGKIQSMEPCREKGGYWEHVDDMVKLAAQYGLVISMLPCWGDKWNQKQGSGPEIFRDRCTAWEYGRWIGRRYREQENIIWILGGDRNIETERHKEIILAMGEGIRREDQAHLITFHPGGGACSADFFAGTDLLDFHGCQSGHGLEGYESWKYVEHMRRVQEIPCIDLESRYEEFPVCFRTDYGTVWDHRDIRANGYWNLLQGACGCVYGHDSVWKFVKKKSGRHPKTWREALHACGAETMRHMETFRKSRPYFELIPEAGLAEDCLYAGHHIAAARGEKYGMFYSPQGQEFVVHTRLLSLRPVRCIWFDPRKGEFLKSRVYPPGDLLLVPPQRGKDWAAVLDILEE</sequence>
<dbReference type="SUPFAM" id="SSF51445">
    <property type="entry name" value="(Trans)glycosidases"/>
    <property type="match status" value="1"/>
</dbReference>
<dbReference type="PANTHER" id="PTHR37836:SF3">
    <property type="entry name" value="ENDOGLUCANASE"/>
    <property type="match status" value="1"/>
</dbReference>
<dbReference type="Gene3D" id="3.20.20.80">
    <property type="entry name" value="Glycosidases"/>
    <property type="match status" value="1"/>
</dbReference>
<name>A0A9D1T655_9FIRM</name>
<dbReference type="InterPro" id="IPR024749">
    <property type="entry name" value="Collagen-bd_put"/>
</dbReference>